<feature type="region of interest" description="Disordered" evidence="1">
    <location>
        <begin position="1"/>
        <end position="79"/>
    </location>
</feature>
<dbReference type="PANTHER" id="PTHR14303:SF0">
    <property type="entry name" value="DNA POLYMERASE DELTA SUBUNIT 4"/>
    <property type="match status" value="1"/>
</dbReference>
<sequence length="197" mass="21984">MPATRRRGGKTAATRSTQPTLSFGVKSRVTKPSTAPSTPSEKTKSLEPLATDILEKATETDLSEAEKTPVSATEPSKPHVAELAVRQQARQEIKQPLSAEDKRAIKITKKELQQYWNQLESKSRGPRVHQDGLSVDEKILRHFDLSSQFGPCIGIARLKRWRRAQSLDLNPPMEVLSVLLAQEDTKGQRAYMDELLS</sequence>
<dbReference type="Proteomes" id="UP000034291">
    <property type="component" value="Unassembled WGS sequence"/>
</dbReference>
<dbReference type="Pfam" id="PF04081">
    <property type="entry name" value="DNA_pol_delta_4"/>
    <property type="match status" value="1"/>
</dbReference>
<evidence type="ECO:0000313" key="3">
    <source>
        <dbReference type="Proteomes" id="UP000034291"/>
    </source>
</evidence>
<proteinExistence type="predicted"/>
<dbReference type="OrthoDB" id="337486at2759"/>
<dbReference type="GO" id="GO:0000731">
    <property type="term" value="P:DNA synthesis involved in DNA repair"/>
    <property type="evidence" value="ECO:0007669"/>
    <property type="project" value="InterPro"/>
</dbReference>
<dbReference type="GO" id="GO:0043625">
    <property type="term" value="C:delta DNA polymerase complex"/>
    <property type="evidence" value="ECO:0007669"/>
    <property type="project" value="TreeGrafter"/>
</dbReference>
<reference evidence="2 3" key="1">
    <citation type="submission" date="2015-02" db="EMBL/GenBank/DDBJ databases">
        <title>Draft Genome Sequences of Two Closely-Related Aflatoxigenic Aspergillus Species Obtained from the Cote d'Ivoire.</title>
        <authorList>
            <person name="Moore G.G."/>
            <person name="Beltz S.B."/>
            <person name="Mack B.M."/>
        </authorList>
    </citation>
    <scope>NUCLEOTIDE SEQUENCE [LARGE SCALE GENOMIC DNA]</scope>
    <source>
        <strain evidence="2 3">SRRC1468</strain>
    </source>
</reference>
<dbReference type="AlphaFoldDB" id="A0A0F8WTE6"/>
<organism evidence="2 3">
    <name type="scientific">Aspergillus rambellii</name>
    <dbReference type="NCBI Taxonomy" id="308745"/>
    <lineage>
        <taxon>Eukaryota</taxon>
        <taxon>Fungi</taxon>
        <taxon>Dikarya</taxon>
        <taxon>Ascomycota</taxon>
        <taxon>Pezizomycotina</taxon>
        <taxon>Eurotiomycetes</taxon>
        <taxon>Eurotiomycetidae</taxon>
        <taxon>Eurotiales</taxon>
        <taxon>Aspergillaceae</taxon>
        <taxon>Aspergillus</taxon>
        <taxon>Aspergillus subgen. Nidulantes</taxon>
    </lineage>
</organism>
<dbReference type="InterPro" id="IPR007218">
    <property type="entry name" value="DNA_pol_delta_4"/>
</dbReference>
<gene>
    <name evidence="2" type="ORF">ARAM_004500</name>
</gene>
<evidence type="ECO:0008006" key="4">
    <source>
        <dbReference type="Google" id="ProtNLM"/>
    </source>
</evidence>
<dbReference type="GO" id="GO:0003887">
    <property type="term" value="F:DNA-directed DNA polymerase activity"/>
    <property type="evidence" value="ECO:0007669"/>
    <property type="project" value="TreeGrafter"/>
</dbReference>
<dbReference type="PANTHER" id="PTHR14303">
    <property type="entry name" value="DNA POLYMERASE DELTA SUBUNIT 4"/>
    <property type="match status" value="1"/>
</dbReference>
<dbReference type="STRING" id="308745.A0A0F8WTE6"/>
<dbReference type="EMBL" id="JZBS01001913">
    <property type="protein sequence ID" value="KKK20915.1"/>
    <property type="molecule type" value="Genomic_DNA"/>
</dbReference>
<comment type="caution">
    <text evidence="2">The sequence shown here is derived from an EMBL/GenBank/DDBJ whole genome shotgun (WGS) entry which is preliminary data.</text>
</comment>
<feature type="compositionally biased region" description="Basic and acidic residues" evidence="1">
    <location>
        <begin position="53"/>
        <end position="67"/>
    </location>
</feature>
<accession>A0A0F8WTE6</accession>
<evidence type="ECO:0000256" key="1">
    <source>
        <dbReference type="SAM" id="MobiDB-lite"/>
    </source>
</evidence>
<dbReference type="GO" id="GO:0006261">
    <property type="term" value="P:DNA-templated DNA replication"/>
    <property type="evidence" value="ECO:0007669"/>
    <property type="project" value="TreeGrafter"/>
</dbReference>
<keyword evidence="3" id="KW-1185">Reference proteome</keyword>
<feature type="compositionally biased region" description="Polar residues" evidence="1">
    <location>
        <begin position="30"/>
        <end position="40"/>
    </location>
</feature>
<name>A0A0F8WTE6_9EURO</name>
<protein>
    <recommendedName>
        <fullName evidence="4">DNA polymerase delta subunit 4</fullName>
    </recommendedName>
</protein>
<evidence type="ECO:0000313" key="2">
    <source>
        <dbReference type="EMBL" id="KKK20915.1"/>
    </source>
</evidence>